<feature type="domain" description="Histidine kinase" evidence="14">
    <location>
        <begin position="304"/>
        <end position="550"/>
    </location>
</feature>
<dbReference type="InterPro" id="IPR036097">
    <property type="entry name" value="HisK_dim/P_sf"/>
</dbReference>
<dbReference type="GO" id="GO:0005524">
    <property type="term" value="F:ATP binding"/>
    <property type="evidence" value="ECO:0007669"/>
    <property type="project" value="UniProtKB-KW"/>
</dbReference>
<dbReference type="InterPro" id="IPR003594">
    <property type="entry name" value="HATPase_dom"/>
</dbReference>
<protein>
    <recommendedName>
        <fullName evidence="3">Chemotaxis protein CheA</fullName>
        <ecNumber evidence="2">2.7.13.3</ecNumber>
    </recommendedName>
</protein>
<keyword evidence="5 11" id="KW-0597">Phosphoprotein</keyword>
<keyword evidence="9" id="KW-0067">ATP-binding</keyword>
<feature type="region of interest" description="Disordered" evidence="13">
    <location>
        <begin position="259"/>
        <end position="306"/>
    </location>
</feature>
<reference evidence="17" key="1">
    <citation type="journal article" date="2014" name="Appl. Environ. Microbiol.">
        <title>Detection and genomic characterization of motility in Lactobacillus curvatus: confirmation of motility in a species outside the Lactobacillus salivarius clade.</title>
        <authorList>
            <person name="Cousin F.J."/>
            <person name="Lynch S.M."/>
            <person name="Harris H.M."/>
            <person name="McCann A."/>
            <person name="Lynch D.B."/>
            <person name="Neville B.A."/>
            <person name="Irisawa T."/>
            <person name="Okada S."/>
            <person name="Endo A."/>
            <person name="O'Toole P.W."/>
        </authorList>
    </citation>
    <scope>NUCLEOTIDE SEQUENCE</scope>
    <source>
        <strain evidence="17">DSM 19519</strain>
    </source>
</reference>
<dbReference type="InterPro" id="IPR035891">
    <property type="entry name" value="CheY-binding_CheA"/>
</dbReference>
<dbReference type="PANTHER" id="PTHR43395:SF1">
    <property type="entry name" value="CHEMOTAXIS PROTEIN CHEA"/>
    <property type="match status" value="1"/>
</dbReference>
<evidence type="ECO:0000259" key="15">
    <source>
        <dbReference type="PROSITE" id="PS50851"/>
    </source>
</evidence>
<dbReference type="InterPro" id="IPR004105">
    <property type="entry name" value="CheA-like_dim"/>
</dbReference>
<feature type="domain" description="HPt" evidence="16">
    <location>
        <begin position="1"/>
        <end position="104"/>
    </location>
</feature>
<dbReference type="AlphaFoldDB" id="A0A0A7RFM3"/>
<evidence type="ECO:0000256" key="10">
    <source>
        <dbReference type="ARBA" id="ARBA00023012"/>
    </source>
</evidence>
<evidence type="ECO:0000256" key="9">
    <source>
        <dbReference type="ARBA" id="ARBA00022840"/>
    </source>
</evidence>
<dbReference type="CDD" id="cd16916">
    <property type="entry name" value="HATPase_CheA-like"/>
    <property type="match status" value="1"/>
</dbReference>
<dbReference type="Gene3D" id="3.30.565.10">
    <property type="entry name" value="Histidine kinase-like ATPase, C-terminal domain"/>
    <property type="match status" value="1"/>
</dbReference>
<dbReference type="GO" id="GO:0006935">
    <property type="term" value="P:chemotaxis"/>
    <property type="evidence" value="ECO:0007669"/>
    <property type="project" value="UniProtKB-KW"/>
</dbReference>
<dbReference type="FunFam" id="3.30.565.10:FF:000016">
    <property type="entry name" value="Chemotaxis protein CheA, putative"/>
    <property type="match status" value="1"/>
</dbReference>
<dbReference type="Gene3D" id="1.20.120.160">
    <property type="entry name" value="HPT domain"/>
    <property type="match status" value="1"/>
</dbReference>
<feature type="compositionally biased region" description="Basic and acidic residues" evidence="13">
    <location>
        <begin position="259"/>
        <end position="270"/>
    </location>
</feature>
<dbReference type="PRINTS" id="PR00344">
    <property type="entry name" value="BCTRLSENSOR"/>
</dbReference>
<dbReference type="SUPFAM" id="SSF55052">
    <property type="entry name" value="CheY-binding domain of CheA"/>
    <property type="match status" value="1"/>
</dbReference>
<sequence>MDDNSVYRNLFFEESDDNLQKLNDDVLELESEPENIDLVNEIFRAAHTLKGMSATMGYDVMTKLTHKMENLFDFFKSGKLKVTSDYISLIFECLDKLSQLIEDLRNDQELSEDQISELLKKLIDVEESVNGTKTEETHGTENKTEELTTILSNREDADIDVVKKARAQGYNAFVVAIRIDKGSMLKGPRAFLIIEHLEQEGDVIYTEPTADLLENGEFETDFKLIYLTKSTKDQVEANIDTNSEIDTFIVEEFDSDKETKNDEKAVKAESKTATAKSTATTPKKSKTTDSKGKKNTPAKHASAARNQSIRVDLSRLDLFLNLVSELVVYRNQLDDANKRNDATEVKDSLEQVSRLTSELQDLVLKIRMQQVSVVFSRFPRMVRDLAKELDKDMELIVEGEETELDKTVVSELSEPLIHLLRNSADHGIENAEIRKKFGKPEKGIIKLSAYQEGNQVNITLEDDGKGLDPQVMKESAESKGIDTTGMTDDELIHLIFHPGFSTAKEITNISGRGVGLDAVMAKIGDLGGSLEMKTELHVGTKFVIKLPLTLSIIQALMVRVANESFAIPLDVVERVVVIQEKEIITSMDKEVVEYQEGLIPVIRVDKVLGLTNEENAKQFAIVVKSDKQYFAVLVNELIGQQEIVIKKIDTIVQKLNKFQGATIFGNGSIALILDVNAICQGKPVES</sequence>
<dbReference type="Pfam" id="PF02518">
    <property type="entry name" value="HATPase_c"/>
    <property type="match status" value="1"/>
</dbReference>
<feature type="coiled-coil region" evidence="12">
    <location>
        <begin position="94"/>
        <end position="121"/>
    </location>
</feature>
<dbReference type="SMART" id="SM00260">
    <property type="entry name" value="CheW"/>
    <property type="match status" value="1"/>
</dbReference>
<evidence type="ECO:0000256" key="3">
    <source>
        <dbReference type="ARBA" id="ARBA00021495"/>
    </source>
</evidence>
<dbReference type="EMBL" id="KM886865">
    <property type="protein sequence ID" value="AJA34031.1"/>
    <property type="molecule type" value="Genomic_DNA"/>
</dbReference>
<accession>A0A0A7RFM3</accession>
<dbReference type="CDD" id="cd00731">
    <property type="entry name" value="CheA_reg"/>
    <property type="match status" value="1"/>
</dbReference>
<dbReference type="Pfam" id="PF01627">
    <property type="entry name" value="Hpt"/>
    <property type="match status" value="1"/>
</dbReference>
<dbReference type="PANTHER" id="PTHR43395">
    <property type="entry name" value="SENSOR HISTIDINE KINASE CHEA"/>
    <property type="match status" value="1"/>
</dbReference>
<keyword evidence="7" id="KW-0547">Nucleotide-binding</keyword>
<evidence type="ECO:0000256" key="7">
    <source>
        <dbReference type="ARBA" id="ARBA00022741"/>
    </source>
</evidence>
<dbReference type="InterPro" id="IPR002545">
    <property type="entry name" value="CheW-lke_dom"/>
</dbReference>
<evidence type="ECO:0000256" key="1">
    <source>
        <dbReference type="ARBA" id="ARBA00000085"/>
    </source>
</evidence>
<keyword evidence="12" id="KW-0175">Coiled coil</keyword>
<dbReference type="InterPro" id="IPR004358">
    <property type="entry name" value="Sig_transdc_His_kin-like_C"/>
</dbReference>
<gene>
    <name evidence="17" type="primary">cheA</name>
</gene>
<dbReference type="SMART" id="SM00387">
    <property type="entry name" value="HATPase_c"/>
    <property type="match status" value="1"/>
</dbReference>
<dbReference type="Gene3D" id="2.30.30.40">
    <property type="entry name" value="SH3 Domains"/>
    <property type="match status" value="1"/>
</dbReference>
<keyword evidence="6" id="KW-0808">Transferase</keyword>
<dbReference type="PROSITE" id="PS50894">
    <property type="entry name" value="HPT"/>
    <property type="match status" value="1"/>
</dbReference>
<organism evidence="17">
    <name type="scientific">Liquorilactobacillus hordei</name>
    <dbReference type="NCBI Taxonomy" id="468911"/>
    <lineage>
        <taxon>Bacteria</taxon>
        <taxon>Bacillati</taxon>
        <taxon>Bacillota</taxon>
        <taxon>Bacilli</taxon>
        <taxon>Lactobacillales</taxon>
        <taxon>Lactobacillaceae</taxon>
        <taxon>Liquorilactobacillus</taxon>
    </lineage>
</organism>
<proteinExistence type="predicted"/>
<dbReference type="InterPro" id="IPR036641">
    <property type="entry name" value="HPT_dom_sf"/>
</dbReference>
<dbReference type="EC" id="2.7.13.3" evidence="2"/>
<evidence type="ECO:0000256" key="4">
    <source>
        <dbReference type="ARBA" id="ARBA00022500"/>
    </source>
</evidence>
<dbReference type="Gene3D" id="1.10.287.560">
    <property type="entry name" value="Histidine kinase CheA-like, homodimeric domain"/>
    <property type="match status" value="1"/>
</dbReference>
<dbReference type="PROSITE" id="PS50851">
    <property type="entry name" value="CHEW"/>
    <property type="match status" value="1"/>
</dbReference>
<keyword evidence="10" id="KW-0902">Two-component regulatory system</keyword>
<dbReference type="SMART" id="SM01231">
    <property type="entry name" value="H-kinase_dim"/>
    <property type="match status" value="1"/>
</dbReference>
<evidence type="ECO:0000256" key="2">
    <source>
        <dbReference type="ARBA" id="ARBA00012438"/>
    </source>
</evidence>
<dbReference type="PROSITE" id="PS50109">
    <property type="entry name" value="HIS_KIN"/>
    <property type="match status" value="1"/>
</dbReference>
<feature type="domain" description="CheW-like" evidence="15">
    <location>
        <begin position="552"/>
        <end position="684"/>
    </location>
</feature>
<feature type="modified residue" description="Phosphohistidine" evidence="11">
    <location>
        <position position="47"/>
    </location>
</feature>
<keyword evidence="4" id="KW-0145">Chemotaxis</keyword>
<dbReference type="GO" id="GO:0000155">
    <property type="term" value="F:phosphorelay sensor kinase activity"/>
    <property type="evidence" value="ECO:0007669"/>
    <property type="project" value="InterPro"/>
</dbReference>
<evidence type="ECO:0000256" key="8">
    <source>
        <dbReference type="ARBA" id="ARBA00022777"/>
    </source>
</evidence>
<evidence type="ECO:0000256" key="11">
    <source>
        <dbReference type="PROSITE-ProRule" id="PRU00110"/>
    </source>
</evidence>
<evidence type="ECO:0000259" key="16">
    <source>
        <dbReference type="PROSITE" id="PS50894"/>
    </source>
</evidence>
<dbReference type="InterPro" id="IPR010808">
    <property type="entry name" value="CheA_P2-bd"/>
</dbReference>
<feature type="compositionally biased region" description="Low complexity" evidence="13">
    <location>
        <begin position="271"/>
        <end position="282"/>
    </location>
</feature>
<evidence type="ECO:0000256" key="13">
    <source>
        <dbReference type="SAM" id="MobiDB-lite"/>
    </source>
</evidence>
<dbReference type="Pfam" id="PF02895">
    <property type="entry name" value="H-kinase_dim"/>
    <property type="match status" value="1"/>
</dbReference>
<dbReference type="InterPro" id="IPR037052">
    <property type="entry name" value="CheA-like_P2_sf"/>
</dbReference>
<name>A0A0A7RFM3_9LACO</name>
<dbReference type="SMART" id="SM00073">
    <property type="entry name" value="HPT"/>
    <property type="match status" value="1"/>
</dbReference>
<evidence type="ECO:0000313" key="17">
    <source>
        <dbReference type="EMBL" id="AJA34031.1"/>
    </source>
</evidence>
<evidence type="ECO:0000256" key="5">
    <source>
        <dbReference type="ARBA" id="ARBA00022553"/>
    </source>
</evidence>
<dbReference type="InterPro" id="IPR051315">
    <property type="entry name" value="Bact_Chemotaxis_CheA"/>
</dbReference>
<dbReference type="InterPro" id="IPR036890">
    <property type="entry name" value="HATPase_C_sf"/>
</dbReference>
<keyword evidence="8 17" id="KW-0418">Kinase</keyword>
<dbReference type="InterPro" id="IPR037006">
    <property type="entry name" value="CheA-like_homodim_sf"/>
</dbReference>
<dbReference type="CDD" id="cd00088">
    <property type="entry name" value="HPT"/>
    <property type="match status" value="1"/>
</dbReference>
<dbReference type="SUPFAM" id="SSF47384">
    <property type="entry name" value="Homodimeric domain of signal transducing histidine kinase"/>
    <property type="match status" value="1"/>
</dbReference>
<evidence type="ECO:0000256" key="12">
    <source>
        <dbReference type="SAM" id="Coils"/>
    </source>
</evidence>
<dbReference type="InterPro" id="IPR036061">
    <property type="entry name" value="CheW-like_dom_sf"/>
</dbReference>
<dbReference type="InterPro" id="IPR008207">
    <property type="entry name" value="Sig_transdc_His_kin_Hpt_dom"/>
</dbReference>
<dbReference type="Gene3D" id="3.30.70.1110">
    <property type="entry name" value="Histidine kinase CheA-like, P2 response regulator-binding domain"/>
    <property type="match status" value="1"/>
</dbReference>
<evidence type="ECO:0000256" key="6">
    <source>
        <dbReference type="ARBA" id="ARBA00022679"/>
    </source>
</evidence>
<dbReference type="Pfam" id="PF01584">
    <property type="entry name" value="CheW"/>
    <property type="match status" value="1"/>
</dbReference>
<dbReference type="GO" id="GO:0005737">
    <property type="term" value="C:cytoplasm"/>
    <property type="evidence" value="ECO:0007669"/>
    <property type="project" value="InterPro"/>
</dbReference>
<dbReference type="SUPFAM" id="SSF47226">
    <property type="entry name" value="Histidine-containing phosphotransfer domain, HPT domain"/>
    <property type="match status" value="1"/>
</dbReference>
<dbReference type="SUPFAM" id="SSF50341">
    <property type="entry name" value="CheW-like"/>
    <property type="match status" value="1"/>
</dbReference>
<dbReference type="Pfam" id="PF07194">
    <property type="entry name" value="P2"/>
    <property type="match status" value="1"/>
</dbReference>
<dbReference type="SUPFAM" id="SSF55874">
    <property type="entry name" value="ATPase domain of HSP90 chaperone/DNA topoisomerase II/histidine kinase"/>
    <property type="match status" value="1"/>
</dbReference>
<dbReference type="InterPro" id="IPR005467">
    <property type="entry name" value="His_kinase_dom"/>
</dbReference>
<comment type="catalytic activity">
    <reaction evidence="1">
        <text>ATP + protein L-histidine = ADP + protein N-phospho-L-histidine.</text>
        <dbReference type="EC" id="2.7.13.3"/>
    </reaction>
</comment>
<evidence type="ECO:0000259" key="14">
    <source>
        <dbReference type="PROSITE" id="PS50109"/>
    </source>
</evidence>